<proteinExistence type="predicted"/>
<name>D8J4C0_HALJB</name>
<dbReference type="GeneID" id="9417882"/>
<dbReference type="OrthoDB" id="167340at2157"/>
<dbReference type="STRING" id="795797.HacjB3_00445"/>
<protein>
    <recommendedName>
        <fullName evidence="5">PRC-barrel domain-containing protein</fullName>
    </recommendedName>
</protein>
<dbReference type="KEGG" id="hje:HacjB3_00445"/>
<keyword evidence="4" id="KW-1185">Reference proteome</keyword>
<organism evidence="1 3">
    <name type="scientific">Halalkalicoccus jeotgali (strain DSM 18796 / CECT 7217 / JCM 14584 / KCTC 4019 / B3)</name>
    <dbReference type="NCBI Taxonomy" id="795797"/>
    <lineage>
        <taxon>Archaea</taxon>
        <taxon>Methanobacteriati</taxon>
        <taxon>Methanobacteriota</taxon>
        <taxon>Stenosarchaea group</taxon>
        <taxon>Halobacteria</taxon>
        <taxon>Halobacteriales</taxon>
        <taxon>Halococcaceae</taxon>
        <taxon>Halalkalicoccus</taxon>
    </lineage>
</organism>
<dbReference type="EMBL" id="AOHV01000045">
    <property type="protein sequence ID" value="ELY33043.1"/>
    <property type="molecule type" value="Genomic_DNA"/>
</dbReference>
<evidence type="ECO:0000313" key="1">
    <source>
        <dbReference type="EMBL" id="ADJ13482.1"/>
    </source>
</evidence>
<evidence type="ECO:0000313" key="4">
    <source>
        <dbReference type="Proteomes" id="UP000011645"/>
    </source>
</evidence>
<dbReference type="Proteomes" id="UP000000390">
    <property type="component" value="Chromosome"/>
</dbReference>
<evidence type="ECO:0008006" key="5">
    <source>
        <dbReference type="Google" id="ProtNLM"/>
    </source>
</evidence>
<accession>D8J4C0</accession>
<evidence type="ECO:0000313" key="2">
    <source>
        <dbReference type="EMBL" id="ELY33043.1"/>
    </source>
</evidence>
<dbReference type="PATRIC" id="fig|795797.18.peg.90"/>
<dbReference type="AlphaFoldDB" id="D8J4C0"/>
<gene>
    <name evidence="1" type="ordered locus">HacjB3_00445</name>
    <name evidence="2" type="ORF">C497_18887</name>
</gene>
<dbReference type="HOGENOM" id="CLU_2765908_0_0_2"/>
<reference evidence="2 4" key="2">
    <citation type="journal article" date="2014" name="PLoS Genet.">
        <title>Phylogenetically driven sequencing of extremely halophilic archaea reveals strategies for static and dynamic osmo-response.</title>
        <authorList>
            <person name="Becker E.A."/>
            <person name="Seitzer P.M."/>
            <person name="Tritt A."/>
            <person name="Larsen D."/>
            <person name="Krusor M."/>
            <person name="Yao A.I."/>
            <person name="Wu D."/>
            <person name="Madern D."/>
            <person name="Eisen J.A."/>
            <person name="Darling A.E."/>
            <person name="Facciotti M.T."/>
        </authorList>
    </citation>
    <scope>NUCLEOTIDE SEQUENCE [LARGE SCALE GENOMIC DNA]</scope>
    <source>
        <strain evidence="2">B3</strain>
        <strain evidence="4">DSM 18796 / CECT 7217 / JCM 14584 / KCTC 4019 / B3</strain>
    </source>
</reference>
<reference evidence="1 3" key="1">
    <citation type="journal article" date="2010" name="J. Bacteriol.">
        <title>Complete genome sequence of Halalkalicoccus jeotgali B3(T), an extremely halophilic archaeon.</title>
        <authorList>
            <person name="Roh S.W."/>
            <person name="Nam Y.D."/>
            <person name="Nam S.H."/>
            <person name="Choi S.H."/>
            <person name="Park H.S."/>
            <person name="Bae J.W."/>
        </authorList>
    </citation>
    <scope>NUCLEOTIDE SEQUENCE [LARGE SCALE GENOMIC DNA]</scope>
    <source>
        <strain evidence="1">B3</strain>
        <strain evidence="3">DSM 18796 / CECT 7217 / JCM 14584 / KCTC 4019 / B3</strain>
    </source>
</reference>
<dbReference type="RefSeq" id="WP_008419071.1">
    <property type="nucleotide sequence ID" value="NC_014297.1"/>
</dbReference>
<dbReference type="eggNOG" id="arCOG08931">
    <property type="taxonomic scope" value="Archaea"/>
</dbReference>
<evidence type="ECO:0000313" key="3">
    <source>
        <dbReference type="Proteomes" id="UP000000390"/>
    </source>
</evidence>
<dbReference type="EMBL" id="CP002062">
    <property type="protein sequence ID" value="ADJ13482.1"/>
    <property type="molecule type" value="Genomic_DNA"/>
</dbReference>
<sequence length="69" mass="7515">MTTELTDDLIGKEVEANDGRQVGTVTAIEGEQFYVNFTGTEMKKERQQQIHADDIAEVTDGAILLVGSS</sequence>
<dbReference type="Proteomes" id="UP000011645">
    <property type="component" value="Unassembled WGS sequence"/>
</dbReference>